<feature type="compositionally biased region" description="Basic and acidic residues" evidence="1">
    <location>
        <begin position="180"/>
        <end position="193"/>
    </location>
</feature>
<evidence type="ECO:0000313" key="2">
    <source>
        <dbReference type="EMBL" id="AZE27839.1"/>
    </source>
</evidence>
<proteinExistence type="predicted"/>
<sequence length="206" mass="23757">MANVKQTKLKKVKMAERAAAQMEIHFPEYPEEWVWRRGSNNGFTTLPRSLPIAMQAVDCQTKGKPAGHTLFCLWARSPDHPLIVIENQATFAGEAGFQGARAVDTWRRRMKVLKQHRFIDTKPGTSGEFHYVLLLNPNVAVENMRRQNMIQDELYGRFIDRVAEIGAMTDLNSIRKHWEDEEKNAERVAEKIAPKKRSRKTTKKVE</sequence>
<name>A0AAD0ZFE8_9PSED</name>
<evidence type="ECO:0000313" key="3">
    <source>
        <dbReference type="Proteomes" id="UP000280455"/>
    </source>
</evidence>
<protein>
    <submittedName>
        <fullName evidence="2">Uncharacterized protein</fullName>
    </submittedName>
</protein>
<feature type="compositionally biased region" description="Basic residues" evidence="1">
    <location>
        <begin position="194"/>
        <end position="206"/>
    </location>
</feature>
<accession>A0AAD0ZFE8</accession>
<dbReference type="AlphaFoldDB" id="A0AAD0ZFE8"/>
<feature type="region of interest" description="Disordered" evidence="1">
    <location>
        <begin position="180"/>
        <end position="206"/>
    </location>
</feature>
<reference evidence="2 3" key="1">
    <citation type="submission" date="2018-03" db="EMBL/GenBank/DDBJ databases">
        <title>Diversity of phytobeneficial traits revealed by whole-genome analysis of worldwide-isolated phenazine-producing Pseudomonas spp.</title>
        <authorList>
            <person name="Biessy A."/>
            <person name="Novinscak A."/>
            <person name="Blom J."/>
            <person name="Leger G."/>
            <person name="Thomashow L.S."/>
            <person name="Cazorla F.M."/>
            <person name="Josic D."/>
            <person name="Filion M."/>
        </authorList>
    </citation>
    <scope>NUCLEOTIDE SEQUENCE [LARGE SCALE GENOMIC DNA]</scope>
    <source>
        <strain evidence="2 3">ChPhzS24</strain>
    </source>
</reference>
<dbReference type="Proteomes" id="UP000280455">
    <property type="component" value="Chromosome"/>
</dbReference>
<dbReference type="RefSeq" id="WP_051423538.1">
    <property type="nucleotide sequence ID" value="NZ_CP027721.1"/>
</dbReference>
<organism evidence="2 3">
    <name type="scientific">Pseudomonas chlororaphis subsp. aureofaciens</name>
    <dbReference type="NCBI Taxonomy" id="587851"/>
    <lineage>
        <taxon>Bacteria</taxon>
        <taxon>Pseudomonadati</taxon>
        <taxon>Pseudomonadota</taxon>
        <taxon>Gammaproteobacteria</taxon>
        <taxon>Pseudomonadales</taxon>
        <taxon>Pseudomonadaceae</taxon>
        <taxon>Pseudomonas</taxon>
    </lineage>
</organism>
<dbReference type="EMBL" id="CP027750">
    <property type="protein sequence ID" value="AZE27839.1"/>
    <property type="molecule type" value="Genomic_DNA"/>
</dbReference>
<gene>
    <name evidence="2" type="ORF">C4K07_1035</name>
</gene>
<evidence type="ECO:0000256" key="1">
    <source>
        <dbReference type="SAM" id="MobiDB-lite"/>
    </source>
</evidence>